<gene>
    <name evidence="2" type="ORF">BRADI_2g26860v3</name>
</gene>
<dbReference type="OrthoDB" id="785636at2759"/>
<dbReference type="AlphaFoldDB" id="A0A2K2DAS2"/>
<dbReference type="InterPro" id="IPR057196">
    <property type="entry name" value="DUF7874"/>
</dbReference>
<dbReference type="InParanoid" id="A0A2K2DAS2"/>
<feature type="compositionally biased region" description="Basic and acidic residues" evidence="1">
    <location>
        <begin position="19"/>
        <end position="29"/>
    </location>
</feature>
<reference evidence="2" key="2">
    <citation type="submission" date="2017-06" db="EMBL/GenBank/DDBJ databases">
        <title>WGS assembly of Brachypodium distachyon.</title>
        <authorList>
            <consortium name="The International Brachypodium Initiative"/>
            <person name="Lucas S."/>
            <person name="Harmon-Smith M."/>
            <person name="Lail K."/>
            <person name="Tice H."/>
            <person name="Grimwood J."/>
            <person name="Bruce D."/>
            <person name="Barry K."/>
            <person name="Shu S."/>
            <person name="Lindquist E."/>
            <person name="Wang M."/>
            <person name="Pitluck S."/>
            <person name="Vogel J.P."/>
            <person name="Garvin D.F."/>
            <person name="Mockler T.C."/>
            <person name="Schmutz J."/>
            <person name="Rokhsar D."/>
            <person name="Bevan M.W."/>
        </authorList>
    </citation>
    <scope>NUCLEOTIDE SEQUENCE</scope>
    <source>
        <strain evidence="2">Bd21</strain>
    </source>
</reference>
<dbReference type="EnsemblPlants" id="PNT71384">
    <property type="protein sequence ID" value="PNT71384"/>
    <property type="gene ID" value="BRADI_2g26860v3"/>
</dbReference>
<sequence length="175" mass="19699">MGQAVAKPKQGAAEQATQKTDEKDGKAAGKTNDAKELINFMEQIYDRKIKPGIEFDDFYHAIHDMVEKFCEERGQLQYKIPPREELERAYKNVHRKDGKNLTREEFMKITENIIKVDSFTFGKAAIDVLMVLFGAPVCALFIKRVIPGLKSFSDDVVIPVATSGAVVYLAKTNKL</sequence>
<evidence type="ECO:0000256" key="1">
    <source>
        <dbReference type="SAM" id="MobiDB-lite"/>
    </source>
</evidence>
<dbReference type="PANTHER" id="PTHR37216">
    <property type="entry name" value="EXPRESSED PROTEIN"/>
    <property type="match status" value="1"/>
</dbReference>
<dbReference type="Pfam" id="PF25284">
    <property type="entry name" value="DUF7874"/>
    <property type="match status" value="1"/>
</dbReference>
<dbReference type="Gramene" id="PNT71384">
    <property type="protein sequence ID" value="PNT71384"/>
    <property type="gene ID" value="BRADI_2g26860v3"/>
</dbReference>
<organism evidence="2">
    <name type="scientific">Brachypodium distachyon</name>
    <name type="common">Purple false brome</name>
    <name type="synonym">Trachynia distachya</name>
    <dbReference type="NCBI Taxonomy" id="15368"/>
    <lineage>
        <taxon>Eukaryota</taxon>
        <taxon>Viridiplantae</taxon>
        <taxon>Streptophyta</taxon>
        <taxon>Embryophyta</taxon>
        <taxon>Tracheophyta</taxon>
        <taxon>Spermatophyta</taxon>
        <taxon>Magnoliopsida</taxon>
        <taxon>Liliopsida</taxon>
        <taxon>Poales</taxon>
        <taxon>Poaceae</taxon>
        <taxon>BOP clade</taxon>
        <taxon>Pooideae</taxon>
        <taxon>Stipodae</taxon>
        <taxon>Brachypodieae</taxon>
        <taxon>Brachypodium</taxon>
    </lineage>
</organism>
<reference evidence="2 3" key="1">
    <citation type="journal article" date="2010" name="Nature">
        <title>Genome sequencing and analysis of the model grass Brachypodium distachyon.</title>
        <authorList>
            <consortium name="International Brachypodium Initiative"/>
        </authorList>
    </citation>
    <scope>NUCLEOTIDE SEQUENCE [LARGE SCALE GENOMIC DNA]</scope>
    <source>
        <strain evidence="2 3">Bd21</strain>
    </source>
</reference>
<protein>
    <submittedName>
        <fullName evidence="2 3">Uncharacterized protein</fullName>
    </submittedName>
</protein>
<dbReference type="Proteomes" id="UP000008810">
    <property type="component" value="Chromosome 2"/>
</dbReference>
<evidence type="ECO:0000313" key="3">
    <source>
        <dbReference type="EnsemblPlants" id="PNT71384"/>
    </source>
</evidence>
<reference evidence="3" key="3">
    <citation type="submission" date="2018-08" db="UniProtKB">
        <authorList>
            <consortium name="EnsemblPlants"/>
        </authorList>
    </citation>
    <scope>IDENTIFICATION</scope>
    <source>
        <strain evidence="3">cv. Bd21</strain>
    </source>
</reference>
<dbReference type="ExpressionAtlas" id="A0A2K2DAS2">
    <property type="expression patterns" value="baseline"/>
</dbReference>
<evidence type="ECO:0000313" key="2">
    <source>
        <dbReference type="EMBL" id="PNT71384.1"/>
    </source>
</evidence>
<dbReference type="PANTHER" id="PTHR37216:SF4">
    <property type="entry name" value="EF-HAND DOMAIN-CONTAINING PROTEIN"/>
    <property type="match status" value="1"/>
</dbReference>
<keyword evidence="4" id="KW-1185">Reference proteome</keyword>
<name>A0A2K2DAS2_BRADI</name>
<accession>A0A2K2DAS2</accession>
<proteinExistence type="predicted"/>
<dbReference type="FunCoup" id="A0A2K2DAS2">
    <property type="interactions" value="425"/>
</dbReference>
<dbReference type="EMBL" id="CM000881">
    <property type="protein sequence ID" value="PNT71384.1"/>
    <property type="molecule type" value="Genomic_DNA"/>
</dbReference>
<dbReference type="STRING" id="15368.A0A2K2DAS2"/>
<evidence type="ECO:0000313" key="4">
    <source>
        <dbReference type="Proteomes" id="UP000008810"/>
    </source>
</evidence>
<feature type="region of interest" description="Disordered" evidence="1">
    <location>
        <begin position="1"/>
        <end position="29"/>
    </location>
</feature>